<evidence type="ECO:0000256" key="3">
    <source>
        <dbReference type="ARBA" id="ARBA00022827"/>
    </source>
</evidence>
<evidence type="ECO:0000256" key="1">
    <source>
        <dbReference type="ARBA" id="ARBA00001974"/>
    </source>
</evidence>
<dbReference type="Gene3D" id="2.40.30.10">
    <property type="entry name" value="Translation factors"/>
    <property type="match status" value="1"/>
</dbReference>
<proteinExistence type="predicted"/>
<dbReference type="InterPro" id="IPR023166">
    <property type="entry name" value="BaiN-like_dom_sf"/>
</dbReference>
<dbReference type="NCBIfam" id="TIGR00275">
    <property type="entry name" value="aminoacetone oxidase family FAD-binding enzyme"/>
    <property type="match status" value="1"/>
</dbReference>
<feature type="domain" description="RsdA/BaiN/AoA(So)-like Rossmann fold-like" evidence="4">
    <location>
        <begin position="5"/>
        <end position="157"/>
    </location>
</feature>
<evidence type="ECO:0000313" key="6">
    <source>
        <dbReference type="EMBL" id="MPL62977.1"/>
    </source>
</evidence>
<gene>
    <name evidence="6" type="ORF">SDC9_08597</name>
</gene>
<reference evidence="6" key="1">
    <citation type="submission" date="2019-08" db="EMBL/GenBank/DDBJ databases">
        <authorList>
            <person name="Kucharzyk K."/>
            <person name="Murdoch R.W."/>
            <person name="Higgins S."/>
            <person name="Loffler F."/>
        </authorList>
    </citation>
    <scope>NUCLEOTIDE SEQUENCE</scope>
</reference>
<protein>
    <submittedName>
        <fullName evidence="6">Uncharacterized protein</fullName>
    </submittedName>
</protein>
<dbReference type="AlphaFoldDB" id="A0A644T912"/>
<feature type="domain" description="RsdA/BaiN/AoA(So)-like insert" evidence="5">
    <location>
        <begin position="229"/>
        <end position="397"/>
    </location>
</feature>
<sequence length="465" mass="52199">MKKYKIAIIGGGPAGMMAAISSAKELKKPKNVILIEKNEYLGKKLLLTGGGRCNITNLKPTKKFLEKLRKEDKIFLKHSLYALDNEKLLSIFEKKGLEFKEEENGRCFPITDDANSILLILKEYLSELNIDILLNNHVKNISKNKNNIFEINKNNENNKNNEINEINEVNNEDSKSRDNNDFIIETNKKTIYAEKVILATGGDSYPQTGSNGEGYNIAANLGHSISQIYPGAIPLKIEDAFLKKLAGISLENISVLYKTKNNQKITSKGNVLITHFGLSGPGILDISNYISKDYNFSKDKNSEKFSHEEIELEDICIYLDMLPNMTEEELNEKIIVDSQNNGKTMVKNYLKYYLRNRFIDFFLNKIGVSGNKTLSNLTKKDKNKIINNIKSFQIKIKSLPEKSAMISCGGANIDEINSKTMESKLKNCKNLFFAGELLESYGPTGGYNLQIAFSTGYLAGTSATK</sequence>
<keyword evidence="3" id="KW-0274">FAD</keyword>
<dbReference type="PANTHER" id="PTHR42887">
    <property type="entry name" value="OS12G0638800 PROTEIN"/>
    <property type="match status" value="1"/>
</dbReference>
<dbReference type="Gene3D" id="3.50.50.60">
    <property type="entry name" value="FAD/NAD(P)-binding domain"/>
    <property type="match status" value="1"/>
</dbReference>
<dbReference type="InterPro" id="IPR036188">
    <property type="entry name" value="FAD/NAD-bd_sf"/>
</dbReference>
<comment type="caution">
    <text evidence="6">The sequence shown here is derived from an EMBL/GenBank/DDBJ whole genome shotgun (WGS) entry which is preliminary data.</text>
</comment>
<keyword evidence="2" id="KW-0285">Flavoprotein</keyword>
<dbReference type="SUPFAM" id="SSF51905">
    <property type="entry name" value="FAD/NAD(P)-binding domain"/>
    <property type="match status" value="1"/>
</dbReference>
<evidence type="ECO:0000259" key="4">
    <source>
        <dbReference type="Pfam" id="PF03486"/>
    </source>
</evidence>
<dbReference type="Pfam" id="PF03486">
    <property type="entry name" value="HI0933_like"/>
    <property type="match status" value="2"/>
</dbReference>
<dbReference type="Gene3D" id="1.10.8.260">
    <property type="entry name" value="HI0933 insert domain-like"/>
    <property type="match status" value="1"/>
</dbReference>
<organism evidence="6">
    <name type="scientific">bioreactor metagenome</name>
    <dbReference type="NCBI Taxonomy" id="1076179"/>
    <lineage>
        <taxon>unclassified sequences</taxon>
        <taxon>metagenomes</taxon>
        <taxon>ecological metagenomes</taxon>
    </lineage>
</organism>
<evidence type="ECO:0000256" key="2">
    <source>
        <dbReference type="ARBA" id="ARBA00022630"/>
    </source>
</evidence>
<dbReference type="Pfam" id="PF22780">
    <property type="entry name" value="HI0933_like_1st"/>
    <property type="match status" value="1"/>
</dbReference>
<dbReference type="EMBL" id="VSSQ01000019">
    <property type="protein sequence ID" value="MPL62977.1"/>
    <property type="molecule type" value="Genomic_DNA"/>
</dbReference>
<dbReference type="PANTHER" id="PTHR42887:SF2">
    <property type="entry name" value="OS12G0638800 PROTEIN"/>
    <property type="match status" value="1"/>
</dbReference>
<dbReference type="InterPro" id="IPR055178">
    <property type="entry name" value="RsdA/BaiN/AoA(So)-like_dom"/>
</dbReference>
<name>A0A644T912_9ZZZZ</name>
<evidence type="ECO:0000259" key="5">
    <source>
        <dbReference type="Pfam" id="PF22780"/>
    </source>
</evidence>
<accession>A0A644T912</accession>
<comment type="cofactor">
    <cofactor evidence="1">
        <name>FAD</name>
        <dbReference type="ChEBI" id="CHEBI:57692"/>
    </cofactor>
</comment>
<dbReference type="InterPro" id="IPR004792">
    <property type="entry name" value="BaiN-like"/>
</dbReference>
<dbReference type="InterPro" id="IPR057661">
    <property type="entry name" value="RsdA/BaiN/AoA(So)_Rossmann"/>
</dbReference>
<dbReference type="SUPFAM" id="SSF160996">
    <property type="entry name" value="HI0933 insert domain-like"/>
    <property type="match status" value="1"/>
</dbReference>
<feature type="domain" description="RsdA/BaiN/AoA(So)-like Rossmann fold-like" evidence="4">
    <location>
        <begin position="170"/>
        <end position="461"/>
    </location>
</feature>